<dbReference type="Gene3D" id="3.30.70.100">
    <property type="match status" value="1"/>
</dbReference>
<evidence type="ECO:0000313" key="2">
    <source>
        <dbReference type="EMBL" id="TDQ63192.1"/>
    </source>
</evidence>
<keyword evidence="2" id="KW-0503">Monooxygenase</keyword>
<dbReference type="PROSITE" id="PS51725">
    <property type="entry name" value="ABM"/>
    <property type="match status" value="1"/>
</dbReference>
<evidence type="ECO:0000313" key="3">
    <source>
        <dbReference type="Proteomes" id="UP000295705"/>
    </source>
</evidence>
<proteinExistence type="predicted"/>
<dbReference type="EMBL" id="SNYO01000002">
    <property type="protein sequence ID" value="TDQ63192.1"/>
    <property type="molecule type" value="Genomic_DNA"/>
</dbReference>
<sequence length="110" mass="12169">MPTPTPTENDRTLLTVVARMTALPGKEQELRAELEQLVEPTLAEDGVVNYDLHVAVDDPATFVFYENWQSPGHLEAHLGNSHLVEFAGKLDEYLVGGSDGLVITQLQRIK</sequence>
<gene>
    <name evidence="2" type="ORF">EV188_102849</name>
</gene>
<name>A0A4R6VML5_9PSEU</name>
<keyword evidence="2" id="KW-0560">Oxidoreductase</keyword>
<dbReference type="GO" id="GO:0004497">
    <property type="term" value="F:monooxygenase activity"/>
    <property type="evidence" value="ECO:0007669"/>
    <property type="project" value="UniProtKB-KW"/>
</dbReference>
<accession>A0A4R6VML5</accession>
<dbReference type="InterPro" id="IPR011008">
    <property type="entry name" value="Dimeric_a/b-barrel"/>
</dbReference>
<organism evidence="2 3">
    <name type="scientific">Actinomycetospora succinea</name>
    <dbReference type="NCBI Taxonomy" id="663603"/>
    <lineage>
        <taxon>Bacteria</taxon>
        <taxon>Bacillati</taxon>
        <taxon>Actinomycetota</taxon>
        <taxon>Actinomycetes</taxon>
        <taxon>Pseudonocardiales</taxon>
        <taxon>Pseudonocardiaceae</taxon>
        <taxon>Actinomycetospora</taxon>
    </lineage>
</organism>
<keyword evidence="3" id="KW-1185">Reference proteome</keyword>
<dbReference type="PANTHER" id="PTHR33336:SF15">
    <property type="entry name" value="ABM DOMAIN-CONTAINING PROTEIN"/>
    <property type="match status" value="1"/>
</dbReference>
<dbReference type="Proteomes" id="UP000295705">
    <property type="component" value="Unassembled WGS sequence"/>
</dbReference>
<dbReference type="PANTHER" id="PTHR33336">
    <property type="entry name" value="QUINOL MONOOXYGENASE YGIN-RELATED"/>
    <property type="match status" value="1"/>
</dbReference>
<dbReference type="AlphaFoldDB" id="A0A4R6VML5"/>
<comment type="caution">
    <text evidence="2">The sequence shown here is derived from an EMBL/GenBank/DDBJ whole genome shotgun (WGS) entry which is preliminary data.</text>
</comment>
<dbReference type="SUPFAM" id="SSF54909">
    <property type="entry name" value="Dimeric alpha+beta barrel"/>
    <property type="match status" value="1"/>
</dbReference>
<evidence type="ECO:0000259" key="1">
    <source>
        <dbReference type="PROSITE" id="PS51725"/>
    </source>
</evidence>
<reference evidence="2 3" key="1">
    <citation type="submission" date="2019-03" db="EMBL/GenBank/DDBJ databases">
        <title>Genomic Encyclopedia of Type Strains, Phase IV (KMG-IV): sequencing the most valuable type-strain genomes for metagenomic binning, comparative biology and taxonomic classification.</title>
        <authorList>
            <person name="Goeker M."/>
        </authorList>
    </citation>
    <scope>NUCLEOTIDE SEQUENCE [LARGE SCALE GENOMIC DNA]</scope>
    <source>
        <strain evidence="2 3">DSM 45775</strain>
    </source>
</reference>
<dbReference type="RefSeq" id="WP_243741591.1">
    <property type="nucleotide sequence ID" value="NZ_BAABHR010000038.1"/>
</dbReference>
<dbReference type="Pfam" id="PF03992">
    <property type="entry name" value="ABM"/>
    <property type="match status" value="1"/>
</dbReference>
<dbReference type="InterPro" id="IPR050744">
    <property type="entry name" value="AI-2_Isomerase_LsrG"/>
</dbReference>
<feature type="domain" description="ABM" evidence="1">
    <location>
        <begin position="14"/>
        <end position="102"/>
    </location>
</feature>
<dbReference type="InterPro" id="IPR007138">
    <property type="entry name" value="ABM_dom"/>
</dbReference>
<protein>
    <submittedName>
        <fullName evidence="2">Quinol monooxygenase YgiN</fullName>
    </submittedName>
</protein>